<evidence type="ECO:0000256" key="2">
    <source>
        <dbReference type="ARBA" id="ARBA00022737"/>
    </source>
</evidence>
<geneLocation type="plasmid" evidence="6 8">
    <name>unnamed2</name>
</geneLocation>
<keyword evidence="6" id="KW-0614">Plasmid</keyword>
<evidence type="ECO:0000313" key="8">
    <source>
        <dbReference type="Proteomes" id="UP000596196"/>
    </source>
</evidence>
<feature type="repeat" description="Cell wall-binding" evidence="3">
    <location>
        <begin position="2"/>
        <end position="21"/>
    </location>
</feature>
<gene>
    <name evidence="5" type="ORF">BACWE_27490</name>
    <name evidence="6" type="ORF">I6G81_00645</name>
</gene>
<evidence type="ECO:0000313" key="5">
    <source>
        <dbReference type="EMBL" id="PJN70343.1"/>
    </source>
</evidence>
<protein>
    <submittedName>
        <fullName evidence="6">S-layer homology domain-containing protein</fullName>
    </submittedName>
</protein>
<dbReference type="Proteomes" id="UP000596196">
    <property type="component" value="Plasmid unnamed2"/>
</dbReference>
<evidence type="ECO:0000313" key="6">
    <source>
        <dbReference type="EMBL" id="QQA13738.1"/>
    </source>
</evidence>
<proteinExistence type="predicted"/>
<dbReference type="SUPFAM" id="SSF69360">
    <property type="entry name" value="Cell wall binding repeat"/>
    <property type="match status" value="1"/>
</dbReference>
<dbReference type="AlphaFoldDB" id="A0AAP8GXN8"/>
<dbReference type="PROSITE" id="PS51272">
    <property type="entry name" value="SLH"/>
    <property type="match status" value="2"/>
</dbReference>
<feature type="domain" description="SLH" evidence="4">
    <location>
        <begin position="158"/>
        <end position="221"/>
    </location>
</feature>
<reference evidence="6 8" key="2">
    <citation type="submission" date="2020-12" db="EMBL/GenBank/DDBJ databases">
        <title>FDA dAtabase for Regulatory Grade micrObial Sequences (FDA-ARGOS): Supporting development and validation of Infectious Disease Dx tests.</title>
        <authorList>
            <person name="Nelson B."/>
            <person name="Plummer A."/>
            <person name="Tallon L."/>
            <person name="Sadzewicz L."/>
            <person name="Zhao X."/>
            <person name="Boylan J."/>
            <person name="Ott S."/>
            <person name="Bowen H."/>
            <person name="Vavikolanu K."/>
            <person name="Mehta A."/>
            <person name="Aluvathingal J."/>
            <person name="Nadendla S."/>
            <person name="Myers T."/>
            <person name="Yan Y."/>
            <person name="Sichtig H."/>
        </authorList>
    </citation>
    <scope>NUCLEOTIDE SEQUENCE [LARGE SCALE GENOMIC DNA]</scope>
    <source>
        <strain evidence="6 8">FDAARGOS_924</strain>
        <plasmid evidence="6 8">unnamed2</plasmid>
    </source>
</reference>
<accession>A0AAP8GXN8</accession>
<dbReference type="PROSITE" id="PS51170">
    <property type="entry name" value="CW"/>
    <property type="match status" value="2"/>
</dbReference>
<dbReference type="RefSeq" id="WP_003193075.1">
    <property type="nucleotide sequence ID" value="NZ_CP009691.1"/>
</dbReference>
<dbReference type="InterPro" id="IPR051465">
    <property type="entry name" value="Cell_Envelope_Struct_Comp"/>
</dbReference>
<feature type="repeat" description="Cell wall-binding" evidence="3">
    <location>
        <begin position="22"/>
        <end position="41"/>
    </location>
</feature>
<dbReference type="Proteomes" id="UP000236165">
    <property type="component" value="Unassembled WGS sequence"/>
</dbReference>
<dbReference type="EMBL" id="MKZQ01000034">
    <property type="protein sequence ID" value="PJN70343.1"/>
    <property type="molecule type" value="Genomic_DNA"/>
</dbReference>
<feature type="domain" description="SLH" evidence="4">
    <location>
        <begin position="42"/>
        <end position="105"/>
    </location>
</feature>
<organism evidence="5 7">
    <name type="scientific">Bacillus mycoides</name>
    <dbReference type="NCBI Taxonomy" id="1405"/>
    <lineage>
        <taxon>Bacteria</taxon>
        <taxon>Bacillati</taxon>
        <taxon>Bacillota</taxon>
        <taxon>Bacilli</taxon>
        <taxon>Bacillales</taxon>
        <taxon>Bacillaceae</taxon>
        <taxon>Bacillus</taxon>
        <taxon>Bacillus cereus group</taxon>
    </lineage>
</organism>
<dbReference type="InterPro" id="IPR001119">
    <property type="entry name" value="SLH_dom"/>
</dbReference>
<name>A0AAP8GXN8_BACMY</name>
<dbReference type="EMBL" id="CP065876">
    <property type="protein sequence ID" value="QQA13738.1"/>
    <property type="molecule type" value="Genomic_DNA"/>
</dbReference>
<dbReference type="Gene3D" id="2.10.270.10">
    <property type="entry name" value="Cholin Binding"/>
    <property type="match status" value="1"/>
</dbReference>
<keyword evidence="2" id="KW-0677">Repeat</keyword>
<dbReference type="Pfam" id="PF19127">
    <property type="entry name" value="Choline_bind_3"/>
    <property type="match status" value="1"/>
</dbReference>
<keyword evidence="8" id="KW-1185">Reference proteome</keyword>
<evidence type="ECO:0000256" key="1">
    <source>
        <dbReference type="ARBA" id="ARBA00022729"/>
    </source>
</evidence>
<evidence type="ECO:0000259" key="4">
    <source>
        <dbReference type="PROSITE" id="PS51272"/>
    </source>
</evidence>
<keyword evidence="1" id="KW-0732">Signal</keyword>
<evidence type="ECO:0000313" key="7">
    <source>
        <dbReference type="Proteomes" id="UP000236165"/>
    </source>
</evidence>
<reference evidence="5 7" key="1">
    <citation type="submission" date="2016-10" db="EMBL/GenBank/DDBJ databases">
        <title>Genome Sequence of Bacillus weihenstephanensis GM6LP.</title>
        <authorList>
            <person name="Poehlein A."/>
            <person name="Wemheuer F."/>
            <person name="Hollensteiner J."/>
            <person name="Wemheuer B."/>
        </authorList>
    </citation>
    <scope>NUCLEOTIDE SEQUENCE [LARGE SCALE GENOMIC DNA]</scope>
    <source>
        <strain evidence="5 7">GM6LP</strain>
    </source>
</reference>
<dbReference type="InterPro" id="IPR018337">
    <property type="entry name" value="Cell_wall/Cho-bd_repeat"/>
</dbReference>
<sequence length="222" mass="25080">MQTGLQTIKRQVYYFNENGTMVTDWKDVDNKWYYFNENGIKVPNVFLDVPESHWGYDQISYMAGNKIINGYGNGYFGANDNLTREQLAAVLYKSLSLPDTSDNPFTDINDSPFKKEILSLTKSGIFSVNGEKTFNPKNTATRAEIAVVLTKAFNLKIKANYEFNDMKDHWANEYVKALYSNGIASGTGNKNFNSGANVSRAEMAVFLYRAINLNPNFVPKPI</sequence>
<dbReference type="Pfam" id="PF00395">
    <property type="entry name" value="SLH"/>
    <property type="match status" value="3"/>
</dbReference>
<evidence type="ECO:0000256" key="3">
    <source>
        <dbReference type="PROSITE-ProRule" id="PRU00591"/>
    </source>
</evidence>
<dbReference type="PANTHER" id="PTHR43308">
    <property type="entry name" value="OUTER MEMBRANE PROTEIN ALPHA-RELATED"/>
    <property type="match status" value="1"/>
</dbReference>
<dbReference type="PANTHER" id="PTHR43308:SF1">
    <property type="entry name" value="OUTER MEMBRANE PROTEIN ALPHA"/>
    <property type="match status" value="1"/>
</dbReference>